<sequence length="178" mass="19826">MIPLHEDALGVWMMGSLVLSSPPGFLVCTHPRATRVVMLAFFEAYLEGEIIAIVPPYLRMLKYIAEKTLLLQLLEHSEDKTNPDVLSRELVEGAKRTSYEADTRQLTFILPDQAAATSWHKKSVLFFGKRLQLLCPAILDHVDMTASSIPALSSGRNLLQYQIRVLANGVAASTFLPF</sequence>
<dbReference type="EMBL" id="CAKLBY020000123">
    <property type="protein sequence ID" value="CAK7928304.1"/>
    <property type="molecule type" value="Genomic_DNA"/>
</dbReference>
<evidence type="ECO:0000313" key="2">
    <source>
        <dbReference type="Proteomes" id="UP001162060"/>
    </source>
</evidence>
<evidence type="ECO:0000313" key="1">
    <source>
        <dbReference type="EMBL" id="CAK7928304.1"/>
    </source>
</evidence>
<comment type="caution">
    <text evidence="1">The sequence shown here is derived from an EMBL/GenBank/DDBJ whole genome shotgun (WGS) entry which is preliminary data.</text>
</comment>
<dbReference type="AlphaFoldDB" id="A0AAV1U502"/>
<organism evidence="1 2">
    <name type="scientific">Peronospora matthiolae</name>
    <dbReference type="NCBI Taxonomy" id="2874970"/>
    <lineage>
        <taxon>Eukaryota</taxon>
        <taxon>Sar</taxon>
        <taxon>Stramenopiles</taxon>
        <taxon>Oomycota</taxon>
        <taxon>Peronosporomycetes</taxon>
        <taxon>Peronosporales</taxon>
        <taxon>Peronosporaceae</taxon>
        <taxon>Peronospora</taxon>
    </lineage>
</organism>
<gene>
    <name evidence="1" type="ORF">PM001_LOCUS13454</name>
</gene>
<reference evidence="1" key="1">
    <citation type="submission" date="2024-01" db="EMBL/GenBank/DDBJ databases">
        <authorList>
            <person name="Webb A."/>
        </authorList>
    </citation>
    <scope>NUCLEOTIDE SEQUENCE</scope>
    <source>
        <strain evidence="1">Pm1</strain>
    </source>
</reference>
<dbReference type="Proteomes" id="UP001162060">
    <property type="component" value="Unassembled WGS sequence"/>
</dbReference>
<accession>A0AAV1U502</accession>
<protein>
    <submittedName>
        <fullName evidence="1">Uncharacterized protein</fullName>
    </submittedName>
</protein>
<proteinExistence type="predicted"/>
<name>A0AAV1U502_9STRA</name>